<sequence length="184" mass="21021">ATGFLTSEDINNTLDYYLDLANQTRTQIVNIINGLNDVSANQIDLMINNSRTIANQTRQQIIEVGNFLWTTATGFSIHNVNDIWANEDRNLTTLTVGDDIIATQENITQLNLTISEIVNESSIALEVLKYTDLANKTITYNYAWDLMNVTTTYDDLGYEILETYVYNDTSNKWYLNSTQQRRIN</sequence>
<dbReference type="EMBL" id="LAZR01005712">
    <property type="protein sequence ID" value="KKM97733.1"/>
    <property type="molecule type" value="Genomic_DNA"/>
</dbReference>
<gene>
    <name evidence="1" type="ORF">LCGC14_1164970</name>
</gene>
<dbReference type="AlphaFoldDB" id="A0A0F9LWF5"/>
<comment type="caution">
    <text evidence="1">The sequence shown here is derived from an EMBL/GenBank/DDBJ whole genome shotgun (WGS) entry which is preliminary data.</text>
</comment>
<protein>
    <submittedName>
        <fullName evidence="1">Uncharacterized protein</fullName>
    </submittedName>
</protein>
<accession>A0A0F9LWF5</accession>
<organism evidence="1">
    <name type="scientific">marine sediment metagenome</name>
    <dbReference type="NCBI Taxonomy" id="412755"/>
    <lineage>
        <taxon>unclassified sequences</taxon>
        <taxon>metagenomes</taxon>
        <taxon>ecological metagenomes</taxon>
    </lineage>
</organism>
<reference evidence="1" key="1">
    <citation type="journal article" date="2015" name="Nature">
        <title>Complex archaea that bridge the gap between prokaryotes and eukaryotes.</title>
        <authorList>
            <person name="Spang A."/>
            <person name="Saw J.H."/>
            <person name="Jorgensen S.L."/>
            <person name="Zaremba-Niedzwiedzka K."/>
            <person name="Martijn J."/>
            <person name="Lind A.E."/>
            <person name="van Eijk R."/>
            <person name="Schleper C."/>
            <person name="Guy L."/>
            <person name="Ettema T.J."/>
        </authorList>
    </citation>
    <scope>NUCLEOTIDE SEQUENCE</scope>
</reference>
<proteinExistence type="predicted"/>
<evidence type="ECO:0000313" key="1">
    <source>
        <dbReference type="EMBL" id="KKM97733.1"/>
    </source>
</evidence>
<name>A0A0F9LWF5_9ZZZZ</name>
<feature type="non-terminal residue" evidence="1">
    <location>
        <position position="1"/>
    </location>
</feature>